<dbReference type="AlphaFoldDB" id="D8PWN9"/>
<dbReference type="HOGENOM" id="CLU_015780_1_0_1"/>
<name>D8PWN9_SCHCM</name>
<feature type="region of interest" description="Disordered" evidence="5">
    <location>
        <begin position="306"/>
        <end position="353"/>
    </location>
</feature>
<evidence type="ECO:0000313" key="7">
    <source>
        <dbReference type="EMBL" id="EFJ00244.1"/>
    </source>
</evidence>
<dbReference type="GO" id="GO:0008179">
    <property type="term" value="F:adenylate cyclase binding"/>
    <property type="evidence" value="ECO:0007669"/>
    <property type="project" value="TreeGrafter"/>
</dbReference>
<feature type="compositionally biased region" description="Basic and acidic residues" evidence="5">
    <location>
        <begin position="306"/>
        <end position="317"/>
    </location>
</feature>
<dbReference type="GO" id="GO:0003779">
    <property type="term" value="F:actin binding"/>
    <property type="evidence" value="ECO:0007669"/>
    <property type="project" value="InterPro"/>
</dbReference>
<dbReference type="Pfam" id="PF01213">
    <property type="entry name" value="CAP_N-CM"/>
    <property type="match status" value="1"/>
</dbReference>
<dbReference type="eggNOG" id="KOG2675">
    <property type="taxonomic scope" value="Eukaryota"/>
</dbReference>
<dbReference type="InterPro" id="IPR053950">
    <property type="entry name" value="CAP_N"/>
</dbReference>
<dbReference type="InterPro" id="IPR001837">
    <property type="entry name" value="Adenylate_cyclase-assoc_CAP"/>
</dbReference>
<feature type="compositionally biased region" description="Low complexity" evidence="5">
    <location>
        <begin position="47"/>
        <end position="66"/>
    </location>
</feature>
<dbReference type="GeneID" id="9597406"/>
<dbReference type="InterPro" id="IPR013992">
    <property type="entry name" value="Adenylate_cyclase-assoc_CAP_N"/>
</dbReference>
<dbReference type="FunFam" id="1.25.40.330:FF:000001">
    <property type="entry name" value="Adenylyl cyclase-associated protein"/>
    <property type="match status" value="1"/>
</dbReference>
<dbReference type="InterPro" id="IPR018106">
    <property type="entry name" value="CAP_CS_N"/>
</dbReference>
<reference evidence="7 8" key="1">
    <citation type="journal article" date="2010" name="Nat. Biotechnol.">
        <title>Genome sequence of the model mushroom Schizophyllum commune.</title>
        <authorList>
            <person name="Ohm R.A."/>
            <person name="de Jong J.F."/>
            <person name="Lugones L.G."/>
            <person name="Aerts A."/>
            <person name="Kothe E."/>
            <person name="Stajich J.E."/>
            <person name="de Vries R.P."/>
            <person name="Record E."/>
            <person name="Levasseur A."/>
            <person name="Baker S.E."/>
            <person name="Bartholomew K.A."/>
            <person name="Coutinho P.M."/>
            <person name="Erdmann S."/>
            <person name="Fowler T.J."/>
            <person name="Gathman A.C."/>
            <person name="Lombard V."/>
            <person name="Henrissat B."/>
            <person name="Knabe N."/>
            <person name="Kuees U."/>
            <person name="Lilly W.W."/>
            <person name="Lindquist E."/>
            <person name="Lucas S."/>
            <person name="Magnuson J.K."/>
            <person name="Piumi F."/>
            <person name="Raudaskoski M."/>
            <person name="Salamov A."/>
            <person name="Schmutz J."/>
            <person name="Schwarze F.W.M.R."/>
            <person name="vanKuyk P.A."/>
            <person name="Horton J.S."/>
            <person name="Grigoriev I.V."/>
            <person name="Woesten H.A.B."/>
        </authorList>
    </citation>
    <scope>NUCLEOTIDE SEQUENCE [LARGE SCALE GENOMIC DNA]</scope>
    <source>
        <strain evidence="8">H4-8 / FGSC 9210</strain>
    </source>
</reference>
<dbReference type="SMART" id="SM00673">
    <property type="entry name" value="CARP"/>
    <property type="match status" value="2"/>
</dbReference>
<dbReference type="Gene3D" id="1.25.40.330">
    <property type="entry name" value="Adenylate cyclase-associated CAP, N-terminal domain"/>
    <property type="match status" value="1"/>
</dbReference>
<dbReference type="OrthoDB" id="77251at2759"/>
<evidence type="ECO:0000256" key="3">
    <source>
        <dbReference type="ARBA" id="ARBA00072052"/>
    </source>
</evidence>
<dbReference type="EMBL" id="GL377303">
    <property type="protein sequence ID" value="EFJ00244.1"/>
    <property type="molecule type" value="Genomic_DNA"/>
</dbReference>
<evidence type="ECO:0000313" key="8">
    <source>
        <dbReference type="Proteomes" id="UP000007431"/>
    </source>
</evidence>
<dbReference type="PROSITE" id="PS51329">
    <property type="entry name" value="C_CAP_COFACTOR_C"/>
    <property type="match status" value="1"/>
</dbReference>
<evidence type="ECO:0000256" key="2">
    <source>
        <dbReference type="ARBA" id="ARBA00054756"/>
    </source>
</evidence>
<accession>D8PWN9</accession>
<gene>
    <name evidence="7" type="ORF">SCHCODRAFT_74518</name>
</gene>
<dbReference type="GO" id="GO:0007015">
    <property type="term" value="P:actin filament organization"/>
    <property type="evidence" value="ECO:0007669"/>
    <property type="project" value="TreeGrafter"/>
</dbReference>
<feature type="compositionally biased region" description="Pro residues" evidence="5">
    <location>
        <begin position="262"/>
        <end position="279"/>
    </location>
</feature>
<dbReference type="VEuPathDB" id="FungiDB:SCHCODRAFT_02606379"/>
<feature type="compositionally biased region" description="Low complexity" evidence="5">
    <location>
        <begin position="325"/>
        <end position="339"/>
    </location>
</feature>
<dbReference type="Pfam" id="PF08603">
    <property type="entry name" value="CAP_C"/>
    <property type="match status" value="1"/>
</dbReference>
<dbReference type="FunCoup" id="D8PWN9">
    <property type="interactions" value="295"/>
</dbReference>
<dbReference type="KEGG" id="scm:SCHCO_02606379"/>
<comment type="similarity">
    <text evidence="1 4">Belongs to the CAP family.</text>
</comment>
<dbReference type="STRING" id="578458.D8PWN9"/>
<dbReference type="GO" id="GO:0005737">
    <property type="term" value="C:cytoplasm"/>
    <property type="evidence" value="ECO:0007669"/>
    <property type="project" value="TreeGrafter"/>
</dbReference>
<feature type="compositionally biased region" description="Low complexity" evidence="5">
    <location>
        <begin position="251"/>
        <end position="261"/>
    </location>
</feature>
<keyword evidence="8" id="KW-1185">Reference proteome</keyword>
<dbReference type="InterPro" id="IPR036222">
    <property type="entry name" value="CAP_N_sf"/>
</dbReference>
<dbReference type="InParanoid" id="D8PWN9"/>
<protein>
    <recommendedName>
        <fullName evidence="3 4">Adenylyl cyclase-associated protein</fullName>
    </recommendedName>
</protein>
<dbReference type="PANTHER" id="PTHR10652">
    <property type="entry name" value="ADENYLYL CYCLASE-ASSOCIATED PROTEIN"/>
    <property type="match status" value="1"/>
</dbReference>
<feature type="region of interest" description="Disordered" evidence="5">
    <location>
        <begin position="44"/>
        <end position="66"/>
    </location>
</feature>
<dbReference type="Gene3D" id="2.160.20.70">
    <property type="match status" value="1"/>
</dbReference>
<dbReference type="OMA" id="KSQQTHK"/>
<evidence type="ECO:0000256" key="4">
    <source>
        <dbReference type="RuleBase" id="RU000647"/>
    </source>
</evidence>
<comment type="function">
    <text evidence="2">The N-terminal domain binds to adenylyl cyclase, thereby enabling adenylyl cyclase to be activated by upstream regulatory signals, such as Ras. The C-terminal domain is required for normal cellular morphology and growth control.</text>
</comment>
<dbReference type="RefSeq" id="XP_003035146.1">
    <property type="nucleotide sequence ID" value="XM_003035100.1"/>
</dbReference>
<organism evidence="8">
    <name type="scientific">Schizophyllum commune (strain H4-8 / FGSC 9210)</name>
    <name type="common">Split gill fungus</name>
    <dbReference type="NCBI Taxonomy" id="578458"/>
    <lineage>
        <taxon>Eukaryota</taxon>
        <taxon>Fungi</taxon>
        <taxon>Dikarya</taxon>
        <taxon>Basidiomycota</taxon>
        <taxon>Agaricomycotina</taxon>
        <taxon>Agaricomycetes</taxon>
        <taxon>Agaricomycetidae</taxon>
        <taxon>Agaricales</taxon>
        <taxon>Schizophyllaceae</taxon>
        <taxon>Schizophyllum</taxon>
    </lineage>
</organism>
<proteinExistence type="inferred from homology"/>
<dbReference type="SUPFAM" id="SSF101278">
    <property type="entry name" value="N-terminal domain of adenylylcyclase associated protein, CAP"/>
    <property type="match status" value="1"/>
</dbReference>
<dbReference type="Proteomes" id="UP000007431">
    <property type="component" value="Unassembled WGS sequence"/>
</dbReference>
<dbReference type="Pfam" id="PF21938">
    <property type="entry name" value="CAP_N"/>
    <property type="match status" value="1"/>
</dbReference>
<dbReference type="InterPro" id="IPR006599">
    <property type="entry name" value="CARP_motif"/>
</dbReference>
<dbReference type="InterPro" id="IPR013912">
    <property type="entry name" value="Adenylate_cyclase-assoc_CAP_C"/>
</dbReference>
<feature type="region of interest" description="Disordered" evidence="5">
    <location>
        <begin position="251"/>
        <end position="284"/>
    </location>
</feature>
<evidence type="ECO:0000256" key="1">
    <source>
        <dbReference type="ARBA" id="ARBA00007659"/>
    </source>
</evidence>
<dbReference type="SUPFAM" id="SSF69340">
    <property type="entry name" value="C-terminal domain of adenylylcyclase associated protein"/>
    <property type="match status" value="1"/>
</dbReference>
<dbReference type="PANTHER" id="PTHR10652:SF0">
    <property type="entry name" value="ADENYLYL CYCLASE-ASSOCIATED PROTEIN"/>
    <property type="match status" value="1"/>
</dbReference>
<dbReference type="InterPro" id="IPR036223">
    <property type="entry name" value="CAP_C_sf"/>
</dbReference>
<feature type="domain" description="C-CAP/cofactor C-like" evidence="6">
    <location>
        <begin position="357"/>
        <end position="494"/>
    </location>
</feature>
<dbReference type="InterPro" id="IPR016098">
    <property type="entry name" value="CAP/MinC_C"/>
</dbReference>
<dbReference type="GO" id="GO:0019933">
    <property type="term" value="P:cAMP-mediated signaling"/>
    <property type="evidence" value="ECO:0007669"/>
    <property type="project" value="TreeGrafter"/>
</dbReference>
<dbReference type="PROSITE" id="PS01088">
    <property type="entry name" value="CAP_1"/>
    <property type="match status" value="1"/>
</dbReference>
<evidence type="ECO:0000256" key="5">
    <source>
        <dbReference type="SAM" id="MobiDB-lite"/>
    </source>
</evidence>
<dbReference type="InterPro" id="IPR017901">
    <property type="entry name" value="C-CAP_CF_C-like"/>
</dbReference>
<evidence type="ECO:0000259" key="6">
    <source>
        <dbReference type="PROSITE" id="PS51329"/>
    </source>
</evidence>
<sequence>MSGGLNSLATIIKRLEAATSRLEDIAAAQGAPVAPLSAADLDGSALPTAGPTHTAAKGAAAPAAPAEDPKSVTAYDELILQGKIKPFVELTKSFAAPAVVEAVTLVEKQFTDLRGLLLKAGACQKPDAKAIEQLLIPLQKDIEAVQRCKEANRKERDWLNHLTVLAEGAPCIGWVVQVKPGPYVGEIKDSVAYYGNRIMKEFKDKDPKHVDWVRGFTGILDELRKYVMEYHTTGLAWNPKGITIDKYAASSPAAPAPAAGGAPPPPPPPPPPPAAPPAPAATSAAPAAGAAAVFAELNRGEEVTKGLRKVDKSEMTHKNPALRAGSTVPSSVGTTSPPTAKKPLRPTKPQALMGKKPAKLALEGKAWNVEYQENEPALTLEDVQMNQTVNLFNCKKSTIVIKGKVNAVSLVNCEKTSILVDSVVSSISVTKSPNFAIQITGVCPTIQLDSTDVGQIYLSKDSLAVEITTAKCSSINVSLPVEGEEEGVFEEQPVPEMLKTVVQGGKLVSSIVEHAG</sequence>